<dbReference type="AlphaFoldDB" id="A0A068T0Z0"/>
<evidence type="ECO:0000256" key="3">
    <source>
        <dbReference type="ARBA" id="ARBA00010973"/>
    </source>
</evidence>
<comment type="function">
    <text evidence="1">Is involved in generating a small heat-stable compound (Nod), an acylated oligomer of N-acetylglucosamine, that stimulates mitosis in various plant protoplasts.</text>
</comment>
<organism evidence="11 12">
    <name type="scientific">Neorhizobium galegae bv. orientalis str. HAMBI 540</name>
    <dbReference type="NCBI Taxonomy" id="1028800"/>
    <lineage>
        <taxon>Bacteria</taxon>
        <taxon>Pseudomonadati</taxon>
        <taxon>Pseudomonadota</taxon>
        <taxon>Alphaproteobacteria</taxon>
        <taxon>Hyphomicrobiales</taxon>
        <taxon>Rhizobiaceae</taxon>
        <taxon>Rhizobium/Agrobacterium group</taxon>
        <taxon>Neorhizobium</taxon>
    </lineage>
</organism>
<evidence type="ECO:0000313" key="11">
    <source>
        <dbReference type="EMBL" id="CDN51744.1"/>
    </source>
</evidence>
<reference evidence="12" key="1">
    <citation type="journal article" date="2014" name="BMC Genomics">
        <title>Genome sequencing of two Neorhizobium galegae strains reveals a noeT gene responsible for the unusual acetylation of the nodulation factors.</title>
        <authorList>
            <person name="Osterman J."/>
            <person name="Marsh J."/>
            <person name="Laine P.K."/>
            <person name="Zeng Z."/>
            <person name="Alatalo E."/>
            <person name="Sullivan J.T."/>
            <person name="Young J.P."/>
            <person name="Thomas-Oates J."/>
            <person name="Paulin L."/>
            <person name="Lindstrom K."/>
        </authorList>
    </citation>
    <scope>NUCLEOTIDE SEQUENCE [LARGE SCALE GENOMIC DNA]</scope>
    <source>
        <strain evidence="12">HAMBI 540</strain>
    </source>
</reference>
<dbReference type="PROSITE" id="PS51677">
    <property type="entry name" value="NODB"/>
    <property type="match status" value="1"/>
</dbReference>
<evidence type="ECO:0000256" key="6">
    <source>
        <dbReference type="ARBA" id="ARBA00022490"/>
    </source>
</evidence>
<dbReference type="GO" id="GO:0016810">
    <property type="term" value="F:hydrolase activity, acting on carbon-nitrogen (but not peptide) bonds"/>
    <property type="evidence" value="ECO:0007669"/>
    <property type="project" value="InterPro"/>
</dbReference>
<dbReference type="Proteomes" id="UP000028181">
    <property type="component" value="Plasmid pHAMBI540a"/>
</dbReference>
<dbReference type="EMBL" id="HG938354">
    <property type="protein sequence ID" value="CDN51744.1"/>
    <property type="molecule type" value="Genomic_DNA"/>
</dbReference>
<dbReference type="Gene3D" id="3.20.20.370">
    <property type="entry name" value="Glycoside hydrolase/deacetylase"/>
    <property type="match status" value="1"/>
</dbReference>
<dbReference type="RefSeq" id="WP_080725104.1">
    <property type="nucleotide sequence ID" value="NZ_HG938354.1"/>
</dbReference>
<dbReference type="NCBIfam" id="TIGR04243">
    <property type="entry name" value="nodulat_NodB"/>
    <property type="match status" value="1"/>
</dbReference>
<keyword evidence="6" id="KW-0963">Cytoplasm</keyword>
<feature type="domain" description="NodB homology" evidence="10">
    <location>
        <begin position="19"/>
        <end position="211"/>
    </location>
</feature>
<dbReference type="InterPro" id="IPR026402">
    <property type="entry name" value="Nodulat_NodB"/>
</dbReference>
<dbReference type="PANTHER" id="PTHR10587:SF133">
    <property type="entry name" value="CHITIN DEACETYLASE 1-RELATED"/>
    <property type="match status" value="1"/>
</dbReference>
<dbReference type="GO" id="GO:0005975">
    <property type="term" value="P:carbohydrate metabolic process"/>
    <property type="evidence" value="ECO:0007669"/>
    <property type="project" value="InterPro"/>
</dbReference>
<keyword evidence="12" id="KW-1185">Reference proteome</keyword>
<sequence length="214" mass="22753">MKNLNIIDSVDVDAGADDPCVYLTFDDGPNPFCTPHILDVLAQHAVSATFFVIGANAEVHPGLVQRIVSEGHGVANHTMTHPDLATCSRPQVEREIDEANRAIISACPGASIRHIRAPYGKWTEEALVKSASLGLAPVHWSVDPRDWSCPGVDAIVDRVLAAAKPGSIVLLHDGCPPGAADPTKLPTLRDQTLAAISAIIKSLRSRGLTIRSLP</sequence>
<evidence type="ECO:0000256" key="4">
    <source>
        <dbReference type="ARBA" id="ARBA00020071"/>
    </source>
</evidence>
<dbReference type="PANTHER" id="PTHR10587">
    <property type="entry name" value="GLYCOSYL TRANSFERASE-RELATED"/>
    <property type="match status" value="1"/>
</dbReference>
<dbReference type="Pfam" id="PF01522">
    <property type="entry name" value="Polysacc_deac_1"/>
    <property type="match status" value="1"/>
</dbReference>
<dbReference type="eggNOG" id="COG0726">
    <property type="taxonomic scope" value="Bacteria"/>
</dbReference>
<geneLocation type="plasmid" evidence="12">
    <name>II</name>
</geneLocation>
<dbReference type="HOGENOM" id="CLU_021264_0_0_5"/>
<dbReference type="GO" id="GO:0005737">
    <property type="term" value="C:cytoplasm"/>
    <property type="evidence" value="ECO:0007669"/>
    <property type="project" value="UniProtKB-SubCell"/>
</dbReference>
<dbReference type="GeneID" id="31562751"/>
<keyword evidence="11" id="KW-0614">Plasmid</keyword>
<evidence type="ECO:0000313" key="12">
    <source>
        <dbReference type="Proteomes" id="UP000028181"/>
    </source>
</evidence>
<evidence type="ECO:0000256" key="9">
    <source>
        <dbReference type="ARBA" id="ARBA00032976"/>
    </source>
</evidence>
<dbReference type="InterPro" id="IPR002509">
    <property type="entry name" value="NODB_dom"/>
</dbReference>
<gene>
    <name evidence="11" type="primary">nodB</name>
    <name evidence="11" type="ORF">RG540_PA10680</name>
</gene>
<dbReference type="SUPFAM" id="SSF88713">
    <property type="entry name" value="Glycoside hydrolase/deacetylase"/>
    <property type="match status" value="1"/>
</dbReference>
<comment type="similarity">
    <text evidence="3">Belongs to the polysaccharide deacetylase family.</text>
</comment>
<evidence type="ECO:0000256" key="8">
    <source>
        <dbReference type="ARBA" id="ARBA00022801"/>
    </source>
</evidence>
<evidence type="ECO:0000256" key="7">
    <source>
        <dbReference type="ARBA" id="ARBA00022723"/>
    </source>
</evidence>
<evidence type="ECO:0000256" key="5">
    <source>
        <dbReference type="ARBA" id="ARBA00022458"/>
    </source>
</evidence>
<keyword evidence="8" id="KW-0378">Hydrolase</keyword>
<protein>
    <recommendedName>
        <fullName evidence="4">Chitooligosaccharide deacetylase</fullName>
    </recommendedName>
    <alternativeName>
        <fullName evidence="9">Nodulation protein B</fullName>
    </alternativeName>
</protein>
<keyword evidence="5" id="KW-0536">Nodulation</keyword>
<evidence type="ECO:0000256" key="1">
    <source>
        <dbReference type="ARBA" id="ARBA00003236"/>
    </source>
</evidence>
<name>A0A068T0Z0_NEOGA</name>
<dbReference type="OrthoDB" id="9784220at2"/>
<comment type="subcellular location">
    <subcellularLocation>
        <location evidence="2">Cytoplasm</location>
    </subcellularLocation>
</comment>
<dbReference type="GO" id="GO:0046872">
    <property type="term" value="F:metal ion binding"/>
    <property type="evidence" value="ECO:0007669"/>
    <property type="project" value="UniProtKB-KW"/>
</dbReference>
<accession>A0A068T0Z0</accession>
<dbReference type="GO" id="GO:0016020">
    <property type="term" value="C:membrane"/>
    <property type="evidence" value="ECO:0007669"/>
    <property type="project" value="TreeGrafter"/>
</dbReference>
<evidence type="ECO:0000256" key="2">
    <source>
        <dbReference type="ARBA" id="ARBA00004496"/>
    </source>
</evidence>
<dbReference type="KEGG" id="ngg:RG540_PA10680"/>
<evidence type="ECO:0000259" key="10">
    <source>
        <dbReference type="PROSITE" id="PS51677"/>
    </source>
</evidence>
<proteinExistence type="inferred from homology"/>
<keyword evidence="7" id="KW-0479">Metal-binding</keyword>
<dbReference type="InterPro" id="IPR050248">
    <property type="entry name" value="Polysacc_deacetylase_ArnD"/>
</dbReference>
<dbReference type="InterPro" id="IPR011330">
    <property type="entry name" value="Glyco_hydro/deAcase_b/a-brl"/>
</dbReference>